<gene>
    <name evidence="9" type="primary">pgp2</name>
    <name evidence="9" type="ORF">CIG1485E_1535</name>
</gene>
<dbReference type="GO" id="GO:0009252">
    <property type="term" value="P:peptidoglycan biosynthetic process"/>
    <property type="evidence" value="ECO:0007669"/>
    <property type="project" value="UniProtKB-UniPathway"/>
</dbReference>
<evidence type="ECO:0000259" key="8">
    <source>
        <dbReference type="PROSITE" id="PS52029"/>
    </source>
</evidence>
<keyword evidence="9" id="KW-0121">Carboxypeptidase</keyword>
<comment type="similarity">
    <text evidence="2">Belongs to the YkuD family.</text>
</comment>
<evidence type="ECO:0000256" key="3">
    <source>
        <dbReference type="ARBA" id="ARBA00022679"/>
    </source>
</evidence>
<evidence type="ECO:0000256" key="5">
    <source>
        <dbReference type="ARBA" id="ARBA00022984"/>
    </source>
</evidence>
<dbReference type="KEGG" id="caj:CIG1485E_1535"/>
<dbReference type="InterPro" id="IPR032710">
    <property type="entry name" value="NTF2-like_dom_sf"/>
</dbReference>
<dbReference type="SUPFAM" id="SSF141523">
    <property type="entry name" value="L,D-transpeptidase catalytic domain-like"/>
    <property type="match status" value="1"/>
</dbReference>
<dbReference type="PANTHER" id="PTHR36699:SF1">
    <property type="entry name" value="L,D-TRANSPEPTIDASE YAFK-RELATED"/>
    <property type="match status" value="1"/>
</dbReference>
<reference evidence="10" key="1">
    <citation type="journal article" date="2014" name="Genome Announc.">
        <title>Complete Genome Sequence of Campylobacter iguaniorum Strain 1485ET, Isolated from a Bearded Dragon (Pogona vitticeps).</title>
        <authorList>
            <person name="Gilbert M.J."/>
            <person name="Miller W.G."/>
            <person name="Yee E."/>
            <person name="Kik M."/>
            <person name="Wagenaar J.A."/>
            <person name="Duim B."/>
        </authorList>
    </citation>
    <scope>NUCLEOTIDE SEQUENCE [LARGE SCALE GENOMIC DNA]</scope>
    <source>
        <strain evidence="10">1485E</strain>
    </source>
</reference>
<dbReference type="GO" id="GO:0004180">
    <property type="term" value="F:carboxypeptidase activity"/>
    <property type="evidence" value="ECO:0007669"/>
    <property type="project" value="UniProtKB-KW"/>
</dbReference>
<dbReference type="PANTHER" id="PTHR36699">
    <property type="entry name" value="LD-TRANSPEPTIDASE"/>
    <property type="match status" value="1"/>
</dbReference>
<feature type="active site" description="Nucleophile" evidence="7">
    <location>
        <position position="173"/>
    </location>
</feature>
<dbReference type="Pfam" id="PF03734">
    <property type="entry name" value="YkuD"/>
    <property type="match status" value="1"/>
</dbReference>
<dbReference type="STRING" id="1244531.CIG2463D_1732"/>
<evidence type="ECO:0000256" key="1">
    <source>
        <dbReference type="ARBA" id="ARBA00004752"/>
    </source>
</evidence>
<dbReference type="UniPathway" id="UPA00219"/>
<dbReference type="CDD" id="cd16913">
    <property type="entry name" value="YkuD_like"/>
    <property type="match status" value="1"/>
</dbReference>
<keyword evidence="9" id="KW-0645">Protease</keyword>
<organism evidence="9 10">
    <name type="scientific">Campylobacter iguaniorum</name>
    <dbReference type="NCBI Taxonomy" id="1244531"/>
    <lineage>
        <taxon>Bacteria</taxon>
        <taxon>Pseudomonadati</taxon>
        <taxon>Campylobacterota</taxon>
        <taxon>Epsilonproteobacteria</taxon>
        <taxon>Campylobacterales</taxon>
        <taxon>Campylobacteraceae</taxon>
        <taxon>Campylobacter</taxon>
    </lineage>
</organism>
<dbReference type="Pfam" id="PF24125">
    <property type="entry name" value="Cds6_C"/>
    <property type="match status" value="1"/>
</dbReference>
<dbReference type="InterPro" id="IPR056203">
    <property type="entry name" value="Cds6_C"/>
</dbReference>
<protein>
    <submittedName>
        <fullName evidence="9">Peptidoglycan LD-carboxypeptidase</fullName>
    </submittedName>
</protein>
<name>A0A076FCL9_9BACT</name>
<dbReference type="SUPFAM" id="SSF54427">
    <property type="entry name" value="NTF2-like"/>
    <property type="match status" value="1"/>
</dbReference>
<feature type="active site" description="Proton donor/acceptor" evidence="7">
    <location>
        <position position="155"/>
    </location>
</feature>
<dbReference type="PROSITE" id="PS52029">
    <property type="entry name" value="LD_TPASE"/>
    <property type="match status" value="1"/>
</dbReference>
<dbReference type="OrthoDB" id="9809748at2"/>
<dbReference type="GO" id="GO:0016740">
    <property type="term" value="F:transferase activity"/>
    <property type="evidence" value="ECO:0007669"/>
    <property type="project" value="UniProtKB-KW"/>
</dbReference>
<dbReference type="AlphaFoldDB" id="A0A076FCL9"/>
<evidence type="ECO:0000313" key="10">
    <source>
        <dbReference type="Proteomes" id="UP000028486"/>
    </source>
</evidence>
<evidence type="ECO:0000256" key="6">
    <source>
        <dbReference type="ARBA" id="ARBA00023316"/>
    </source>
</evidence>
<dbReference type="GO" id="GO:0071555">
    <property type="term" value="P:cell wall organization"/>
    <property type="evidence" value="ECO:0007669"/>
    <property type="project" value="UniProtKB-UniRule"/>
</dbReference>
<keyword evidence="3" id="KW-0808">Transferase</keyword>
<dbReference type="HOGENOM" id="CLU_064738_0_0_7"/>
<dbReference type="RefSeq" id="WP_038455175.1">
    <property type="nucleotide sequence ID" value="NZ_CP009043.1"/>
</dbReference>
<evidence type="ECO:0000256" key="4">
    <source>
        <dbReference type="ARBA" id="ARBA00022960"/>
    </source>
</evidence>
<dbReference type="Gene3D" id="2.40.440.10">
    <property type="entry name" value="L,D-transpeptidase catalytic domain-like"/>
    <property type="match status" value="1"/>
</dbReference>
<feature type="domain" description="L,D-TPase catalytic" evidence="8">
    <location>
        <begin position="65"/>
        <end position="198"/>
    </location>
</feature>
<keyword evidence="5 7" id="KW-0573">Peptidoglycan synthesis</keyword>
<sequence length="322" mass="37446">MKKIAFFICLGFSVLFAKSLEEIYLENGIVAVQNAIESNLQSKDYWSNKIKDMDLRYGYYEDDKLLTIVDKKSKNIFLYEYKNGKLNKKFNHEILTGLMGDKLKEGDLKTPVGVYNITRRFVPSDTYYGPVAFSLSYPNIYDQARDRTGGGIWIHGFPMQGVVREDTLKTKGCIAIPNNFLVEYEKFVGDKGGFVLINENSIAEASNDQISAIFAELFKWKKAWSDSDINKYLNFYDKTFVRFDGVKFDRFSEMKKSIFAKKEDKFIQFTKFEITPYPSTSKDKIFRVSFMEKYRTATYKFDGEKTLYVKLDGDKMKILTEQ</sequence>
<keyword evidence="10" id="KW-1185">Reference proteome</keyword>
<dbReference type="InterPro" id="IPR005490">
    <property type="entry name" value="LD_TPept_cat_dom"/>
</dbReference>
<dbReference type="EMBL" id="CP009043">
    <property type="protein sequence ID" value="AII15358.1"/>
    <property type="molecule type" value="Genomic_DNA"/>
</dbReference>
<keyword evidence="4 7" id="KW-0133">Cell shape</keyword>
<evidence type="ECO:0000313" key="9">
    <source>
        <dbReference type="EMBL" id="AII15358.1"/>
    </source>
</evidence>
<evidence type="ECO:0000256" key="2">
    <source>
        <dbReference type="ARBA" id="ARBA00005992"/>
    </source>
</evidence>
<dbReference type="Proteomes" id="UP000028486">
    <property type="component" value="Chromosome"/>
</dbReference>
<dbReference type="eggNOG" id="COG3034">
    <property type="taxonomic scope" value="Bacteria"/>
</dbReference>
<evidence type="ECO:0000256" key="7">
    <source>
        <dbReference type="PROSITE-ProRule" id="PRU01373"/>
    </source>
</evidence>
<keyword evidence="6 7" id="KW-0961">Cell wall biogenesis/degradation</keyword>
<keyword evidence="9" id="KW-0378">Hydrolase</keyword>
<accession>A0A076FCL9</accession>
<comment type="pathway">
    <text evidence="1 7">Cell wall biogenesis; peptidoglycan biosynthesis.</text>
</comment>
<dbReference type="InterPro" id="IPR038063">
    <property type="entry name" value="Transpep_catalytic_dom"/>
</dbReference>
<proteinExistence type="inferred from homology"/>
<dbReference type="GO" id="GO:0008360">
    <property type="term" value="P:regulation of cell shape"/>
    <property type="evidence" value="ECO:0007669"/>
    <property type="project" value="UniProtKB-UniRule"/>
</dbReference>